<reference evidence="1" key="1">
    <citation type="journal article" date="2018" name="Nat. Plants">
        <title>Whole-genome landscape of Medicago truncatula symbiotic genes.</title>
        <authorList>
            <person name="Pecrix Y."/>
            <person name="Gamas P."/>
            <person name="Carrere S."/>
        </authorList>
    </citation>
    <scope>NUCLEOTIDE SEQUENCE</scope>
    <source>
        <tissue evidence="1">Leaves</tissue>
    </source>
</reference>
<dbReference type="EMBL" id="PSQE01000003">
    <property type="protein sequence ID" value="RHN65619.1"/>
    <property type="molecule type" value="Genomic_DNA"/>
</dbReference>
<name>A0A396IJ17_MEDTR</name>
<organism evidence="1">
    <name type="scientific">Medicago truncatula</name>
    <name type="common">Barrel medic</name>
    <name type="synonym">Medicago tribuloides</name>
    <dbReference type="NCBI Taxonomy" id="3880"/>
    <lineage>
        <taxon>Eukaryota</taxon>
        <taxon>Viridiplantae</taxon>
        <taxon>Streptophyta</taxon>
        <taxon>Embryophyta</taxon>
        <taxon>Tracheophyta</taxon>
        <taxon>Spermatophyta</taxon>
        <taxon>Magnoliopsida</taxon>
        <taxon>eudicotyledons</taxon>
        <taxon>Gunneridae</taxon>
        <taxon>Pentapetalae</taxon>
        <taxon>rosids</taxon>
        <taxon>fabids</taxon>
        <taxon>Fabales</taxon>
        <taxon>Fabaceae</taxon>
        <taxon>Papilionoideae</taxon>
        <taxon>50 kb inversion clade</taxon>
        <taxon>NPAAA clade</taxon>
        <taxon>Hologalegina</taxon>
        <taxon>IRL clade</taxon>
        <taxon>Trifolieae</taxon>
        <taxon>Medicago</taxon>
    </lineage>
</organism>
<dbReference type="Proteomes" id="UP000265566">
    <property type="component" value="Chromosome 3"/>
</dbReference>
<dbReference type="Gramene" id="rna13482">
    <property type="protein sequence ID" value="RHN65619.1"/>
    <property type="gene ID" value="gene13482"/>
</dbReference>
<sequence length="40" mass="4504">MRFVFSLPSSSMNEVLLCDAMQLSRTLIFAASVHVKNRFG</sequence>
<dbReference type="AlphaFoldDB" id="A0A396IJ17"/>
<comment type="caution">
    <text evidence="1">The sequence shown here is derived from an EMBL/GenBank/DDBJ whole genome shotgun (WGS) entry which is preliminary data.</text>
</comment>
<protein>
    <submittedName>
        <fullName evidence="1">Uncharacterized protein</fullName>
    </submittedName>
</protein>
<proteinExistence type="predicted"/>
<gene>
    <name evidence="1" type="ORF">MtrunA17_Chr3g0081921</name>
</gene>
<accession>A0A396IJ17</accession>
<evidence type="ECO:0000313" key="1">
    <source>
        <dbReference type="EMBL" id="RHN65619.1"/>
    </source>
</evidence>